<dbReference type="Pfam" id="PF08982">
    <property type="entry name" value="AtaL"/>
    <property type="match status" value="1"/>
</dbReference>
<dbReference type="EMBL" id="SDKK01000009">
    <property type="protein sequence ID" value="TYC58422.1"/>
    <property type="molecule type" value="Genomic_DNA"/>
</dbReference>
<sequence>MHFEHLIAINDPLNAFIEPLAVEQVWEGLMYRVEEPCVFLPGLDRCEILSRSHEGVERALYFGSAHIRDTVTFVHHEWVCFESAANAEHAGGKLTIRLEQPDPNSLYLRFTYSTSLPDGMSAGEGLQVSEFVKAAYRESDVDTVRIIRMIAANGRPQ</sequence>
<dbReference type="OrthoDB" id="6367327at2"/>
<gene>
    <name evidence="1" type="ORF">ETQ85_11100</name>
</gene>
<keyword evidence="2" id="KW-1185">Reference proteome</keyword>
<name>A0A6C2CYL7_9RHOO</name>
<evidence type="ECO:0000313" key="2">
    <source>
        <dbReference type="Proteomes" id="UP000389128"/>
    </source>
</evidence>
<dbReference type="InterPro" id="IPR015075">
    <property type="entry name" value="AtaL"/>
</dbReference>
<proteinExistence type="predicted"/>
<dbReference type="CDD" id="cd08863">
    <property type="entry name" value="SRPBCC_DUF1857"/>
    <property type="match status" value="1"/>
</dbReference>
<organism evidence="1 2">
    <name type="scientific">Zoogloea oleivorans</name>
    <dbReference type="NCBI Taxonomy" id="1552750"/>
    <lineage>
        <taxon>Bacteria</taxon>
        <taxon>Pseudomonadati</taxon>
        <taxon>Pseudomonadota</taxon>
        <taxon>Betaproteobacteria</taxon>
        <taxon>Rhodocyclales</taxon>
        <taxon>Zoogloeaceae</taxon>
        <taxon>Zoogloea</taxon>
    </lineage>
</organism>
<dbReference type="RefSeq" id="WP_148579122.1">
    <property type="nucleotide sequence ID" value="NZ_JAVEUW010000048.1"/>
</dbReference>
<dbReference type="Gene3D" id="3.30.530.20">
    <property type="match status" value="1"/>
</dbReference>
<dbReference type="InterPro" id="IPR023393">
    <property type="entry name" value="START-like_dom_sf"/>
</dbReference>
<evidence type="ECO:0000313" key="1">
    <source>
        <dbReference type="EMBL" id="TYC58422.1"/>
    </source>
</evidence>
<dbReference type="Proteomes" id="UP000389128">
    <property type="component" value="Unassembled WGS sequence"/>
</dbReference>
<reference evidence="1 2" key="1">
    <citation type="submission" date="2019-01" db="EMBL/GenBank/DDBJ databases">
        <title>Zoogloea oleivorans genome sequencing and assembly.</title>
        <authorList>
            <person name="Tancsics A."/>
            <person name="Farkas M."/>
            <person name="Kriszt B."/>
            <person name="Maroti G."/>
            <person name="Horvath B."/>
        </authorList>
    </citation>
    <scope>NUCLEOTIDE SEQUENCE [LARGE SCALE GENOMIC DNA]</scope>
    <source>
        <strain evidence="1 2">Buc</strain>
    </source>
</reference>
<dbReference type="AlphaFoldDB" id="A0A6C2CYL7"/>
<dbReference type="SUPFAM" id="SSF55961">
    <property type="entry name" value="Bet v1-like"/>
    <property type="match status" value="1"/>
</dbReference>
<comment type="caution">
    <text evidence="1">The sequence shown here is derived from an EMBL/GenBank/DDBJ whole genome shotgun (WGS) entry which is preliminary data.</text>
</comment>
<accession>A0A6C2CYL7</accession>
<protein>
    <submittedName>
        <fullName evidence="1">DUF1857 family protein</fullName>
    </submittedName>
</protein>